<dbReference type="OrthoDB" id="431825at2759"/>
<feature type="domain" description="ESF1 RRM" evidence="7">
    <location>
        <begin position="186"/>
        <end position="383"/>
    </location>
</feature>
<protein>
    <submittedName>
        <fullName evidence="8">Uncharacterized protein</fullName>
    </submittedName>
</protein>
<evidence type="ECO:0000256" key="5">
    <source>
        <dbReference type="SAM" id="MobiDB-lite"/>
    </source>
</evidence>
<dbReference type="Proteomes" id="UP000193411">
    <property type="component" value="Unassembled WGS sequence"/>
</dbReference>
<keyword evidence="4" id="KW-0539">Nucleus</keyword>
<name>A0A1Y2HYX7_9FUNG</name>
<feature type="compositionally biased region" description="Acidic residues" evidence="5">
    <location>
        <begin position="98"/>
        <end position="107"/>
    </location>
</feature>
<feature type="compositionally biased region" description="Acidic residues" evidence="5">
    <location>
        <begin position="71"/>
        <end position="86"/>
    </location>
</feature>
<sequence>MPRKRKSAASSSAGASGDHPKPDLPVIQDSRFASLHNDPRFIPISKKQTKVKFGRPRSTTNKEDLERYYDFDSDSDASGSEEEDADDDKKKEKPTVSGDEEDEEEDEHAIARRRHAGLRGGLSDASDSDSDSNSSSDDFDAAANDLGSESEPDSIDLGMSDGEPDDEEGVFDEVLDRKHIPMGDATRRFAAVNMDWDHIKAADLFKVFDSLKPPGAVIQKVSVYPSEFGRECMAHEAQFGPALGGGKSVAMDAPAAVGSDVESEDEDRAGEEKEEPSEDESDADDDEQVDATDPSSRMKRNLRTLEMEEDDTDFDSVALRKYQLERLRYYYAVVECDTVDTAYTIFKAADGAEFEATSNFFDLRFIPDDVSFEEDEPARDVATPESAVAYRPIKFETKALQSSNVKLTWDEDDPDRAQITRKTLSYDELKALDFKDYVASDSDDDADASGDEADDEIAKYRALLGLDGTSGGANKGKKKQKRGKAGDSDGSDDESVHGDMEITFTAGLSETAERLMQEREERKKLENETTIEKYERKQRERRQRRKEARMQQEQGSDNEMIGGNVVGAGGADAADGEEMGFDDPFFAMDVDFDDAEEADRWDVKKPKVASATADGEEDGQPMTKKQKKQSKRKQREEEARREDEEDGVADFSVDASDSRFAPVLAEPEFAIDPTNPHFRDTPGMKSLLKAKRRNAAVKNKEKQQERQSAAGSNAASATNGGAKSNLLALADAVKRKTSAAMDAEAGQGRRNKKAKKA</sequence>
<feature type="region of interest" description="Disordered" evidence="5">
    <location>
        <begin position="466"/>
        <end position="582"/>
    </location>
</feature>
<comment type="caution">
    <text evidence="8">The sequence shown here is derived from an EMBL/GenBank/DDBJ whole genome shotgun (WGS) entry which is preliminary data.</text>
</comment>
<reference evidence="8 9" key="1">
    <citation type="submission" date="2016-07" db="EMBL/GenBank/DDBJ databases">
        <title>Pervasive Adenine N6-methylation of Active Genes in Fungi.</title>
        <authorList>
            <consortium name="DOE Joint Genome Institute"/>
            <person name="Mondo S.J."/>
            <person name="Dannebaum R.O."/>
            <person name="Kuo R.C."/>
            <person name="Labutti K."/>
            <person name="Haridas S."/>
            <person name="Kuo A."/>
            <person name="Salamov A."/>
            <person name="Ahrendt S.R."/>
            <person name="Lipzen A."/>
            <person name="Sullivan W."/>
            <person name="Andreopoulos W.B."/>
            <person name="Clum A."/>
            <person name="Lindquist E."/>
            <person name="Daum C."/>
            <person name="Ramamoorthy G.K."/>
            <person name="Gryganskyi A."/>
            <person name="Culley D."/>
            <person name="Magnuson J.K."/>
            <person name="James T.Y."/>
            <person name="O'Malley M.A."/>
            <person name="Stajich J.E."/>
            <person name="Spatafora J.W."/>
            <person name="Visel A."/>
            <person name="Grigoriev I.V."/>
        </authorList>
    </citation>
    <scope>NUCLEOTIDE SEQUENCE [LARGE SCALE GENOMIC DNA]</scope>
    <source>
        <strain evidence="8 9">PL171</strain>
    </source>
</reference>
<dbReference type="PANTHER" id="PTHR12202:SF0">
    <property type="entry name" value="ESF1 HOMOLOG"/>
    <property type="match status" value="1"/>
</dbReference>
<dbReference type="GO" id="GO:0006364">
    <property type="term" value="P:rRNA processing"/>
    <property type="evidence" value="ECO:0007669"/>
    <property type="project" value="InterPro"/>
</dbReference>
<comment type="similarity">
    <text evidence="2">Belongs to the ESF1 family.</text>
</comment>
<feature type="region of interest" description="Disordered" evidence="5">
    <location>
        <begin position="735"/>
        <end position="757"/>
    </location>
</feature>
<dbReference type="GO" id="GO:0005730">
    <property type="term" value="C:nucleolus"/>
    <property type="evidence" value="ECO:0007669"/>
    <property type="project" value="UniProtKB-SubCell"/>
</dbReference>
<dbReference type="InterPro" id="IPR039754">
    <property type="entry name" value="Esf1"/>
</dbReference>
<feature type="region of interest" description="Disordered" evidence="5">
    <location>
        <begin position="250"/>
        <end position="304"/>
    </location>
</feature>
<accession>A0A1Y2HYX7</accession>
<evidence type="ECO:0000313" key="9">
    <source>
        <dbReference type="Proteomes" id="UP000193411"/>
    </source>
</evidence>
<comment type="subcellular location">
    <subcellularLocation>
        <location evidence="1">Nucleus</location>
        <location evidence="1">Nucleolus</location>
    </subcellularLocation>
</comment>
<keyword evidence="3" id="KW-0175">Coiled coil</keyword>
<evidence type="ECO:0000256" key="3">
    <source>
        <dbReference type="ARBA" id="ARBA00023054"/>
    </source>
</evidence>
<proteinExistence type="inferred from homology"/>
<dbReference type="InterPro" id="IPR056750">
    <property type="entry name" value="RRM_ESF1"/>
</dbReference>
<feature type="compositionally biased region" description="Basic and acidic residues" evidence="5">
    <location>
        <begin position="60"/>
        <end position="70"/>
    </location>
</feature>
<feature type="compositionally biased region" description="Basic residues" evidence="5">
    <location>
        <begin position="624"/>
        <end position="633"/>
    </location>
</feature>
<evidence type="ECO:0000259" key="7">
    <source>
        <dbReference type="Pfam" id="PF25121"/>
    </source>
</evidence>
<evidence type="ECO:0000256" key="1">
    <source>
        <dbReference type="ARBA" id="ARBA00004604"/>
    </source>
</evidence>
<evidence type="ECO:0000256" key="2">
    <source>
        <dbReference type="ARBA" id="ARBA00009087"/>
    </source>
</evidence>
<dbReference type="AlphaFoldDB" id="A0A1Y2HYX7"/>
<dbReference type="STRING" id="765915.A0A1Y2HYX7"/>
<feature type="compositionally biased region" description="Low complexity" evidence="5">
    <location>
        <begin position="8"/>
        <end position="17"/>
    </location>
</feature>
<feature type="compositionally biased region" description="Low complexity" evidence="5">
    <location>
        <begin position="708"/>
        <end position="723"/>
    </location>
</feature>
<dbReference type="GO" id="GO:0003723">
    <property type="term" value="F:RNA binding"/>
    <property type="evidence" value="ECO:0007669"/>
    <property type="project" value="TreeGrafter"/>
</dbReference>
<gene>
    <name evidence="8" type="ORF">BCR44DRAFT_1429114</name>
</gene>
<dbReference type="EMBL" id="MCFL01000009">
    <property type="protein sequence ID" value="ORZ38362.1"/>
    <property type="molecule type" value="Genomic_DNA"/>
</dbReference>
<feature type="region of interest" description="Disordered" evidence="5">
    <location>
        <begin position="596"/>
        <end position="723"/>
    </location>
</feature>
<evidence type="ECO:0000256" key="4">
    <source>
        <dbReference type="ARBA" id="ARBA00023242"/>
    </source>
</evidence>
<dbReference type="PANTHER" id="PTHR12202">
    <property type="entry name" value="ESF1 HOMOLOG"/>
    <property type="match status" value="1"/>
</dbReference>
<feature type="compositionally biased region" description="Low complexity" evidence="5">
    <location>
        <begin position="121"/>
        <end position="145"/>
    </location>
</feature>
<dbReference type="Pfam" id="PF25121">
    <property type="entry name" value="RRM_ESF1"/>
    <property type="match status" value="1"/>
</dbReference>
<feature type="compositionally biased region" description="Acidic residues" evidence="5">
    <location>
        <begin position="261"/>
        <end position="290"/>
    </location>
</feature>
<feature type="region of interest" description="Disordered" evidence="5">
    <location>
        <begin position="1"/>
        <end position="172"/>
    </location>
</feature>
<keyword evidence="9" id="KW-1185">Reference proteome</keyword>
<evidence type="ECO:0000313" key="8">
    <source>
        <dbReference type="EMBL" id="ORZ38362.1"/>
    </source>
</evidence>
<feature type="compositionally biased region" description="Basic and acidic residues" evidence="5">
    <location>
        <begin position="511"/>
        <end position="538"/>
    </location>
</feature>
<dbReference type="InterPro" id="IPR012580">
    <property type="entry name" value="NUC153"/>
</dbReference>
<feature type="domain" description="NUC153" evidence="6">
    <location>
        <begin position="657"/>
        <end position="685"/>
    </location>
</feature>
<dbReference type="Pfam" id="PF08159">
    <property type="entry name" value="NUC153"/>
    <property type="match status" value="1"/>
</dbReference>
<feature type="compositionally biased region" description="Acidic residues" evidence="5">
    <location>
        <begin position="162"/>
        <end position="172"/>
    </location>
</feature>
<evidence type="ECO:0000259" key="6">
    <source>
        <dbReference type="Pfam" id="PF08159"/>
    </source>
</evidence>
<organism evidence="8 9">
    <name type="scientific">Catenaria anguillulae PL171</name>
    <dbReference type="NCBI Taxonomy" id="765915"/>
    <lineage>
        <taxon>Eukaryota</taxon>
        <taxon>Fungi</taxon>
        <taxon>Fungi incertae sedis</taxon>
        <taxon>Blastocladiomycota</taxon>
        <taxon>Blastocladiomycetes</taxon>
        <taxon>Blastocladiales</taxon>
        <taxon>Catenariaceae</taxon>
        <taxon>Catenaria</taxon>
    </lineage>
</organism>